<dbReference type="EMBL" id="JACJTE010000052">
    <property type="protein sequence ID" value="MBD2564541.1"/>
    <property type="molecule type" value="Genomic_DNA"/>
</dbReference>
<dbReference type="Proteomes" id="UP000604661">
    <property type="component" value="Unassembled WGS sequence"/>
</dbReference>
<keyword evidence="1" id="KW-1133">Transmembrane helix</keyword>
<feature type="transmembrane region" description="Helical" evidence="1">
    <location>
        <begin position="40"/>
        <end position="60"/>
    </location>
</feature>
<keyword evidence="1" id="KW-0812">Transmembrane</keyword>
<gene>
    <name evidence="2" type="ORF">H6G95_28940</name>
</gene>
<protein>
    <submittedName>
        <fullName evidence="2">Uncharacterized protein</fullName>
    </submittedName>
</protein>
<feature type="transmembrane region" description="Helical" evidence="1">
    <location>
        <begin position="7"/>
        <end position="28"/>
    </location>
</feature>
<keyword evidence="3" id="KW-1185">Reference proteome</keyword>
<evidence type="ECO:0000313" key="2">
    <source>
        <dbReference type="EMBL" id="MBD2564541.1"/>
    </source>
</evidence>
<comment type="caution">
    <text evidence="2">The sequence shown here is derived from an EMBL/GenBank/DDBJ whole genome shotgun (WGS) entry which is preliminary data.</text>
</comment>
<proteinExistence type="predicted"/>
<evidence type="ECO:0000256" key="1">
    <source>
        <dbReference type="SAM" id="Phobius"/>
    </source>
</evidence>
<reference evidence="2 3" key="1">
    <citation type="journal article" date="2020" name="ISME J.">
        <title>Comparative genomics reveals insights into cyanobacterial evolution and habitat adaptation.</title>
        <authorList>
            <person name="Chen M.Y."/>
            <person name="Teng W.K."/>
            <person name="Zhao L."/>
            <person name="Hu C.X."/>
            <person name="Zhou Y.K."/>
            <person name="Han B.P."/>
            <person name="Song L.R."/>
            <person name="Shu W.S."/>
        </authorList>
    </citation>
    <scope>NUCLEOTIDE SEQUENCE [LARGE SCALE GENOMIC DNA]</scope>
    <source>
        <strain evidence="2 3">FACHB-391</strain>
    </source>
</reference>
<dbReference type="RefSeq" id="WP_190898896.1">
    <property type="nucleotide sequence ID" value="NZ_JACJTE010000052.1"/>
</dbReference>
<keyword evidence="1" id="KW-0472">Membrane</keyword>
<accession>A0ABR8F3L5</accession>
<evidence type="ECO:0000313" key="3">
    <source>
        <dbReference type="Proteomes" id="UP000604661"/>
    </source>
</evidence>
<name>A0ABR8F3L5_NOSLI</name>
<organism evidence="2 3">
    <name type="scientific">Nostoc linckia FACHB-391</name>
    <dbReference type="NCBI Taxonomy" id="2692906"/>
    <lineage>
        <taxon>Bacteria</taxon>
        <taxon>Bacillati</taxon>
        <taxon>Cyanobacteriota</taxon>
        <taxon>Cyanophyceae</taxon>
        <taxon>Nostocales</taxon>
        <taxon>Nostocaceae</taxon>
        <taxon>Nostoc</taxon>
    </lineage>
</organism>
<sequence length="141" mass="15810">MKLIKKVLAICFLLFGIPFSAVMILDILNPKTASQDKQNAVAALTILTIPSTILGSYLSWSLVQQNRKQQALLVESEQQRLQLVFLELIEQNAGRITVLQLARNANISTQSAKQYLDEKAKELNASFEVNEDGNVLYRFSL</sequence>